<organism evidence="11 12">
    <name type="scientific">Abyssicoccus albus</name>
    <dbReference type="NCBI Taxonomy" id="1817405"/>
    <lineage>
        <taxon>Bacteria</taxon>
        <taxon>Bacillati</taxon>
        <taxon>Bacillota</taxon>
        <taxon>Bacilli</taxon>
        <taxon>Bacillales</taxon>
        <taxon>Abyssicoccaceae</taxon>
    </lineage>
</organism>
<dbReference type="Pfam" id="PF23023">
    <property type="entry name" value="Anti-Pycsar_Apyc1"/>
    <property type="match status" value="1"/>
</dbReference>
<evidence type="ECO:0000313" key="12">
    <source>
        <dbReference type="Proteomes" id="UP000277108"/>
    </source>
</evidence>
<dbReference type="GO" id="GO:0008270">
    <property type="term" value="F:zinc ion binding"/>
    <property type="evidence" value="ECO:0007669"/>
    <property type="project" value="UniProtKB-UniRule"/>
</dbReference>
<feature type="binding site" evidence="10">
    <location>
        <position position="63"/>
    </location>
    <ligand>
        <name>Zn(2+)</name>
        <dbReference type="ChEBI" id="CHEBI:29105"/>
        <label>1</label>
        <note>catalytic</note>
    </ligand>
</feature>
<evidence type="ECO:0000256" key="6">
    <source>
        <dbReference type="ARBA" id="ARBA00022759"/>
    </source>
</evidence>
<keyword evidence="4 10" id="KW-0540">Nuclease</keyword>
<dbReference type="AlphaFoldDB" id="A0A3N5BNB1"/>
<dbReference type="FunFam" id="3.60.15.10:FF:000002">
    <property type="entry name" value="Ribonuclease Z"/>
    <property type="match status" value="1"/>
</dbReference>
<dbReference type="CDD" id="cd07717">
    <property type="entry name" value="RNaseZ_ZiPD-like_MBL-fold"/>
    <property type="match status" value="1"/>
</dbReference>
<proteinExistence type="inferred from homology"/>
<dbReference type="GO" id="GO:0042781">
    <property type="term" value="F:3'-tRNA processing endoribonuclease activity"/>
    <property type="evidence" value="ECO:0007669"/>
    <property type="project" value="UniProtKB-UniRule"/>
</dbReference>
<dbReference type="OrthoDB" id="9800940at2"/>
<dbReference type="InterPro" id="IPR013471">
    <property type="entry name" value="RNase_Z/BN"/>
</dbReference>
<accession>A0A3N5BNB1</accession>
<dbReference type="EMBL" id="RKRK01000002">
    <property type="protein sequence ID" value="RPF58059.1"/>
    <property type="molecule type" value="Genomic_DNA"/>
</dbReference>
<dbReference type="PANTHER" id="PTHR46018">
    <property type="entry name" value="ZINC PHOSPHODIESTERASE ELAC PROTEIN 1"/>
    <property type="match status" value="1"/>
</dbReference>
<dbReference type="HAMAP" id="MF_01818">
    <property type="entry name" value="RNase_Z_BN"/>
    <property type="match status" value="1"/>
</dbReference>
<evidence type="ECO:0000256" key="1">
    <source>
        <dbReference type="ARBA" id="ARBA00011738"/>
    </source>
</evidence>
<keyword evidence="7 10" id="KW-0378">Hydrolase</keyword>
<keyword evidence="12" id="KW-1185">Reference proteome</keyword>
<sequence length="309" mass="35277">MEVMFLGTGAGSPSKTRNTQSMILDLRQEIQELWMMDCGEGCQHQILNTSYTLGKVKRIFITHLHGDHIFGLFGAISSRSFQGGEGSKLFIYGPIGIKKLVDNVLKITGTHLNYPIEIVEVNENDEFNINRFVVKVKPLQHTIKSFGYIICQEEQLGSIKVDALKNIGLKPGPLYKEIKTNNEFTHNGKTYLSKDFMTDSKKGINIAVLGDTMYFDDLITTLRECDIIIMECTYLEGDYATARKYGHIHLNDIRMIQSECQMSACILTHLSNRYNNYDLQRIINDSISTLPYKTYLASDFKKFKFINHK</sequence>
<evidence type="ECO:0000256" key="4">
    <source>
        <dbReference type="ARBA" id="ARBA00022722"/>
    </source>
</evidence>
<dbReference type="NCBIfam" id="TIGR02651">
    <property type="entry name" value="RNase_Z"/>
    <property type="match status" value="1"/>
</dbReference>
<comment type="catalytic activity">
    <reaction evidence="10">
        <text>Endonucleolytic cleavage of RNA, removing extra 3' nucleotides from tRNA precursor, generating 3' termini of tRNAs. A 3'-hydroxy group is left at the tRNA terminus and a 5'-phosphoryl group is left at the trailer molecule.</text>
        <dbReference type="EC" id="3.1.26.11"/>
    </reaction>
</comment>
<comment type="cofactor">
    <cofactor evidence="10">
        <name>Zn(2+)</name>
        <dbReference type="ChEBI" id="CHEBI:29105"/>
    </cofactor>
    <text evidence="10">Binds 2 Zn(2+) ions.</text>
</comment>
<protein>
    <recommendedName>
        <fullName evidence="2 10">Ribonuclease Z</fullName>
        <shortName evidence="10">RNase Z</shortName>
        <ecNumber evidence="2 10">3.1.26.11</ecNumber>
    </recommendedName>
    <alternativeName>
        <fullName evidence="10">tRNA 3 endonuclease</fullName>
    </alternativeName>
    <alternativeName>
        <fullName evidence="10">tRNase Z</fullName>
    </alternativeName>
</protein>
<feature type="active site" description="Proton acceptor" evidence="10">
    <location>
        <position position="67"/>
    </location>
</feature>
<feature type="binding site" evidence="10">
    <location>
        <position position="211"/>
    </location>
    <ligand>
        <name>Zn(2+)</name>
        <dbReference type="ChEBI" id="CHEBI:29105"/>
        <label>1</label>
        <note>catalytic</note>
    </ligand>
</feature>
<comment type="function">
    <text evidence="9 10">Zinc phosphodiesterase, which displays some tRNA 3'-processing endonuclease activity. Probably involved in tRNA maturation, by removing a 3'-trailer from precursor tRNA.</text>
</comment>
<evidence type="ECO:0000256" key="8">
    <source>
        <dbReference type="ARBA" id="ARBA00022833"/>
    </source>
</evidence>
<feature type="binding site" evidence="10">
    <location>
        <position position="269"/>
    </location>
    <ligand>
        <name>Zn(2+)</name>
        <dbReference type="ChEBI" id="CHEBI:29105"/>
        <label>2</label>
        <note>catalytic</note>
    </ligand>
</feature>
<evidence type="ECO:0000256" key="9">
    <source>
        <dbReference type="ARBA" id="ARBA00057812"/>
    </source>
</evidence>
<keyword evidence="8 10" id="KW-0862">Zinc</keyword>
<feature type="binding site" evidence="10">
    <location>
        <position position="67"/>
    </location>
    <ligand>
        <name>Zn(2+)</name>
        <dbReference type="ChEBI" id="CHEBI:29105"/>
        <label>2</label>
        <note>catalytic</note>
    </ligand>
</feature>
<dbReference type="InterPro" id="IPR036866">
    <property type="entry name" value="RibonucZ/Hydroxyglut_hydro"/>
</dbReference>
<dbReference type="EC" id="3.1.26.11" evidence="2 10"/>
<feature type="binding site" evidence="10">
    <location>
        <position position="65"/>
    </location>
    <ligand>
        <name>Zn(2+)</name>
        <dbReference type="ChEBI" id="CHEBI:29105"/>
        <label>1</label>
        <note>catalytic</note>
    </ligand>
</feature>
<evidence type="ECO:0000256" key="5">
    <source>
        <dbReference type="ARBA" id="ARBA00022723"/>
    </source>
</evidence>
<dbReference type="PANTHER" id="PTHR46018:SF2">
    <property type="entry name" value="ZINC PHOSPHODIESTERASE ELAC PROTEIN 1"/>
    <property type="match status" value="1"/>
</dbReference>
<keyword evidence="3 10" id="KW-0819">tRNA processing</keyword>
<name>A0A3N5BNB1_9BACL</name>
<dbReference type="Proteomes" id="UP000277108">
    <property type="component" value="Unassembled WGS sequence"/>
</dbReference>
<comment type="subunit">
    <text evidence="1 10">Homodimer.</text>
</comment>
<evidence type="ECO:0000256" key="7">
    <source>
        <dbReference type="ARBA" id="ARBA00022801"/>
    </source>
</evidence>
<dbReference type="Gene3D" id="3.60.15.10">
    <property type="entry name" value="Ribonuclease Z/Hydroxyacylglutathione hydrolase-like"/>
    <property type="match status" value="1"/>
</dbReference>
<dbReference type="RefSeq" id="WP_123807543.1">
    <property type="nucleotide sequence ID" value="NZ_RKRK01000002.1"/>
</dbReference>
<reference evidence="11 12" key="1">
    <citation type="submission" date="2018-11" db="EMBL/GenBank/DDBJ databases">
        <title>Genomic Encyclopedia of Type Strains, Phase IV (KMG-IV): sequencing the most valuable type-strain genomes for metagenomic binning, comparative biology and taxonomic classification.</title>
        <authorList>
            <person name="Goeker M."/>
        </authorList>
    </citation>
    <scope>NUCLEOTIDE SEQUENCE [LARGE SCALE GENOMIC DNA]</scope>
    <source>
        <strain evidence="11 12">DSM 29158</strain>
    </source>
</reference>
<feature type="binding site" evidence="10">
    <location>
        <position position="68"/>
    </location>
    <ligand>
        <name>Zn(2+)</name>
        <dbReference type="ChEBI" id="CHEBI:29105"/>
        <label>2</label>
        <note>catalytic</note>
    </ligand>
</feature>
<evidence type="ECO:0000256" key="3">
    <source>
        <dbReference type="ARBA" id="ARBA00022694"/>
    </source>
</evidence>
<keyword evidence="6 10" id="KW-0255">Endonuclease</keyword>
<gene>
    <name evidence="10" type="primary">rnz</name>
    <name evidence="11" type="ORF">EDD62_0697</name>
</gene>
<evidence type="ECO:0000256" key="2">
    <source>
        <dbReference type="ARBA" id="ARBA00012477"/>
    </source>
</evidence>
<dbReference type="SUPFAM" id="SSF56281">
    <property type="entry name" value="Metallo-hydrolase/oxidoreductase"/>
    <property type="match status" value="1"/>
</dbReference>
<feature type="binding site" evidence="10">
    <location>
        <position position="211"/>
    </location>
    <ligand>
        <name>Zn(2+)</name>
        <dbReference type="ChEBI" id="CHEBI:29105"/>
        <label>2</label>
        <note>catalytic</note>
    </ligand>
</feature>
<comment type="caution">
    <text evidence="11">The sequence shown here is derived from an EMBL/GenBank/DDBJ whole genome shotgun (WGS) entry which is preliminary data.</text>
</comment>
<dbReference type="GO" id="GO:0042802">
    <property type="term" value="F:identical protein binding"/>
    <property type="evidence" value="ECO:0007669"/>
    <property type="project" value="UniProtKB-ARBA"/>
</dbReference>
<feature type="binding site" evidence="10">
    <location>
        <position position="141"/>
    </location>
    <ligand>
        <name>Zn(2+)</name>
        <dbReference type="ChEBI" id="CHEBI:29105"/>
        <label>1</label>
        <note>catalytic</note>
    </ligand>
</feature>
<evidence type="ECO:0000256" key="10">
    <source>
        <dbReference type="HAMAP-Rule" id="MF_01818"/>
    </source>
</evidence>
<keyword evidence="5 10" id="KW-0479">Metal-binding</keyword>
<evidence type="ECO:0000313" key="11">
    <source>
        <dbReference type="EMBL" id="RPF58059.1"/>
    </source>
</evidence>
<comment type="similarity">
    <text evidence="10">Belongs to the RNase Z family.</text>
</comment>